<gene>
    <name evidence="3" type="ORF">ZOSMA_52G00140</name>
</gene>
<evidence type="ECO:0000256" key="2">
    <source>
        <dbReference type="SAM" id="Phobius"/>
    </source>
</evidence>
<keyword evidence="2" id="KW-0812">Transmembrane</keyword>
<evidence type="ECO:0000313" key="3">
    <source>
        <dbReference type="EMBL" id="KMZ61363.1"/>
    </source>
</evidence>
<evidence type="ECO:0000256" key="1">
    <source>
        <dbReference type="SAM" id="MobiDB-lite"/>
    </source>
</evidence>
<feature type="compositionally biased region" description="Basic and acidic residues" evidence="1">
    <location>
        <begin position="154"/>
        <end position="167"/>
    </location>
</feature>
<proteinExistence type="predicted"/>
<name>A0A0K9NXF0_ZOSMR</name>
<dbReference type="AlphaFoldDB" id="A0A0K9NXF0"/>
<sequence>MYQLVTNARPRMMTSKLPMTEYHNPHSPFDATGPTVTLQTPAMNQTPADSPLSSMELQSIAVTTGVCARIYEPRYLSTFYFIYYESKSSILYRLLFFMLLHLNPMLFMISTLLSTNTLLNTLINLAKHIIAHDFTWYQSGLSIQPAHIKDTKYGRPRLEQGRTRDRTSYCSNPDRPKGRRGGRSSVRAHYPTEIFVLGHTFTSGSGPAISYKKLIIHVLIEDQSSELCFRFKTTSFASLLHLLHKTKPPSVIGDEGHQHVLILDASGTLQRRVAPHLQHILESITSAFPPKIKP</sequence>
<keyword evidence="2" id="KW-0472">Membrane</keyword>
<evidence type="ECO:0000313" key="4">
    <source>
        <dbReference type="Proteomes" id="UP000036987"/>
    </source>
</evidence>
<reference evidence="4" key="1">
    <citation type="journal article" date="2016" name="Nature">
        <title>The genome of the seagrass Zostera marina reveals angiosperm adaptation to the sea.</title>
        <authorList>
            <person name="Olsen J.L."/>
            <person name="Rouze P."/>
            <person name="Verhelst B."/>
            <person name="Lin Y.-C."/>
            <person name="Bayer T."/>
            <person name="Collen J."/>
            <person name="Dattolo E."/>
            <person name="De Paoli E."/>
            <person name="Dittami S."/>
            <person name="Maumus F."/>
            <person name="Michel G."/>
            <person name="Kersting A."/>
            <person name="Lauritano C."/>
            <person name="Lohaus R."/>
            <person name="Toepel M."/>
            <person name="Tonon T."/>
            <person name="Vanneste K."/>
            <person name="Amirebrahimi M."/>
            <person name="Brakel J."/>
            <person name="Bostroem C."/>
            <person name="Chovatia M."/>
            <person name="Grimwood J."/>
            <person name="Jenkins J.W."/>
            <person name="Jueterbock A."/>
            <person name="Mraz A."/>
            <person name="Stam W.T."/>
            <person name="Tice H."/>
            <person name="Bornberg-Bauer E."/>
            <person name="Green P.J."/>
            <person name="Pearson G.A."/>
            <person name="Procaccini G."/>
            <person name="Duarte C.M."/>
            <person name="Schmutz J."/>
            <person name="Reusch T.B.H."/>
            <person name="Van de Peer Y."/>
        </authorList>
    </citation>
    <scope>NUCLEOTIDE SEQUENCE [LARGE SCALE GENOMIC DNA]</scope>
    <source>
        <strain evidence="4">cv. Finnish</strain>
    </source>
</reference>
<feature type="transmembrane region" description="Helical" evidence="2">
    <location>
        <begin position="90"/>
        <end position="113"/>
    </location>
</feature>
<dbReference type="EMBL" id="LFYR01001488">
    <property type="protein sequence ID" value="KMZ61363.1"/>
    <property type="molecule type" value="Genomic_DNA"/>
</dbReference>
<protein>
    <submittedName>
        <fullName evidence="3">Uncharacterized protein</fullName>
    </submittedName>
</protein>
<accession>A0A0K9NXF0</accession>
<keyword evidence="2" id="KW-1133">Transmembrane helix</keyword>
<dbReference type="Proteomes" id="UP000036987">
    <property type="component" value="Unassembled WGS sequence"/>
</dbReference>
<comment type="caution">
    <text evidence="3">The sequence shown here is derived from an EMBL/GenBank/DDBJ whole genome shotgun (WGS) entry which is preliminary data.</text>
</comment>
<keyword evidence="4" id="KW-1185">Reference proteome</keyword>
<organism evidence="3 4">
    <name type="scientific">Zostera marina</name>
    <name type="common">Eelgrass</name>
    <dbReference type="NCBI Taxonomy" id="29655"/>
    <lineage>
        <taxon>Eukaryota</taxon>
        <taxon>Viridiplantae</taxon>
        <taxon>Streptophyta</taxon>
        <taxon>Embryophyta</taxon>
        <taxon>Tracheophyta</taxon>
        <taxon>Spermatophyta</taxon>
        <taxon>Magnoliopsida</taxon>
        <taxon>Liliopsida</taxon>
        <taxon>Zosteraceae</taxon>
        <taxon>Zostera</taxon>
    </lineage>
</organism>
<feature type="region of interest" description="Disordered" evidence="1">
    <location>
        <begin position="154"/>
        <end position="185"/>
    </location>
</feature>